<evidence type="ECO:0000313" key="5">
    <source>
        <dbReference type="Proteomes" id="UP001500034"/>
    </source>
</evidence>
<dbReference type="PANTHER" id="PTHR30466">
    <property type="entry name" value="FLAVIN REDUCTASE"/>
    <property type="match status" value="1"/>
</dbReference>
<name>A0ABP7R6N9_9ACTN</name>
<feature type="region of interest" description="Disordered" evidence="2">
    <location>
        <begin position="154"/>
        <end position="177"/>
    </location>
</feature>
<dbReference type="InterPro" id="IPR012349">
    <property type="entry name" value="Split_barrel_FMN-bd"/>
</dbReference>
<dbReference type="Gene3D" id="2.30.110.10">
    <property type="entry name" value="Electron Transport, Fmn-binding Protein, Chain A"/>
    <property type="match status" value="1"/>
</dbReference>
<dbReference type="Pfam" id="PF01613">
    <property type="entry name" value="Flavin_Reduct"/>
    <property type="match status" value="1"/>
</dbReference>
<dbReference type="RefSeq" id="WP_345594948.1">
    <property type="nucleotide sequence ID" value="NZ_BAABCQ010000097.1"/>
</dbReference>
<evidence type="ECO:0000256" key="2">
    <source>
        <dbReference type="SAM" id="MobiDB-lite"/>
    </source>
</evidence>
<protein>
    <submittedName>
        <fullName evidence="4">Flavin reductase family protein</fullName>
    </submittedName>
</protein>
<evidence type="ECO:0000313" key="4">
    <source>
        <dbReference type="EMBL" id="GAA3992778.1"/>
    </source>
</evidence>
<feature type="domain" description="Flavin reductase like" evidence="3">
    <location>
        <begin position="10"/>
        <end position="154"/>
    </location>
</feature>
<organism evidence="4 5">
    <name type="scientific">Streptomyces marokkonensis</name>
    <dbReference type="NCBI Taxonomy" id="324855"/>
    <lineage>
        <taxon>Bacteria</taxon>
        <taxon>Bacillati</taxon>
        <taxon>Actinomycetota</taxon>
        <taxon>Actinomycetes</taxon>
        <taxon>Kitasatosporales</taxon>
        <taxon>Streptomycetaceae</taxon>
        <taxon>Streptomyces</taxon>
    </lineage>
</organism>
<dbReference type="EMBL" id="BAABCQ010000097">
    <property type="protein sequence ID" value="GAA3992778.1"/>
    <property type="molecule type" value="Genomic_DNA"/>
</dbReference>
<dbReference type="SUPFAM" id="SSF50475">
    <property type="entry name" value="FMN-binding split barrel"/>
    <property type="match status" value="1"/>
</dbReference>
<keyword evidence="1" id="KW-0560">Oxidoreductase</keyword>
<evidence type="ECO:0000256" key="1">
    <source>
        <dbReference type="ARBA" id="ARBA00023002"/>
    </source>
</evidence>
<proteinExistence type="predicted"/>
<sequence length="177" mass="18590">MPATAFTAALRRHASGVTAITGRGPSGPVGFAATSFTSVSLSPPLVSFCVGVGSRSWAALRAADHFGVNVLSSRQSQLSDRFSRTDVDRFADIGWWEGHAGVPLLEGTCASLACRRWSVLPLGDHMLVVGLVVQAHTGSADDSPLLYHEKRYGRPASLHGPEGTGRAATPRPSVLPC</sequence>
<evidence type="ECO:0000259" key="3">
    <source>
        <dbReference type="SMART" id="SM00903"/>
    </source>
</evidence>
<comment type="caution">
    <text evidence="4">The sequence shown here is derived from an EMBL/GenBank/DDBJ whole genome shotgun (WGS) entry which is preliminary data.</text>
</comment>
<reference evidence="5" key="1">
    <citation type="journal article" date="2019" name="Int. J. Syst. Evol. Microbiol.">
        <title>The Global Catalogue of Microorganisms (GCM) 10K type strain sequencing project: providing services to taxonomists for standard genome sequencing and annotation.</title>
        <authorList>
            <consortium name="The Broad Institute Genomics Platform"/>
            <consortium name="The Broad Institute Genome Sequencing Center for Infectious Disease"/>
            <person name="Wu L."/>
            <person name="Ma J."/>
        </authorList>
    </citation>
    <scope>NUCLEOTIDE SEQUENCE [LARGE SCALE GENOMIC DNA]</scope>
    <source>
        <strain evidence="5">JCM 17027</strain>
    </source>
</reference>
<accession>A0ABP7R6N9</accession>
<dbReference type="Proteomes" id="UP001500034">
    <property type="component" value="Unassembled WGS sequence"/>
</dbReference>
<dbReference type="PANTHER" id="PTHR30466:SF1">
    <property type="entry name" value="FMN REDUCTASE (NADH) RUTF"/>
    <property type="match status" value="1"/>
</dbReference>
<dbReference type="InterPro" id="IPR002563">
    <property type="entry name" value="Flavin_Rdtase-like_dom"/>
</dbReference>
<gene>
    <name evidence="4" type="ORF">GCM10022384_45560</name>
</gene>
<keyword evidence="5" id="KW-1185">Reference proteome</keyword>
<dbReference type="InterPro" id="IPR050268">
    <property type="entry name" value="NADH-dep_flavin_reductase"/>
</dbReference>
<dbReference type="SMART" id="SM00903">
    <property type="entry name" value="Flavin_Reduct"/>
    <property type="match status" value="1"/>
</dbReference>